<gene>
    <name evidence="2" type="ORF">GCM10023329_05430</name>
</gene>
<protein>
    <recommendedName>
        <fullName evidence="4">Integral membrane protein</fullName>
    </recommendedName>
</protein>
<keyword evidence="1" id="KW-0472">Membrane</keyword>
<feature type="transmembrane region" description="Helical" evidence="1">
    <location>
        <begin position="71"/>
        <end position="89"/>
    </location>
</feature>
<evidence type="ECO:0000313" key="3">
    <source>
        <dbReference type="Proteomes" id="UP001501147"/>
    </source>
</evidence>
<feature type="transmembrane region" description="Helical" evidence="1">
    <location>
        <begin position="41"/>
        <end position="59"/>
    </location>
</feature>
<dbReference type="EMBL" id="BAABJV010000001">
    <property type="protein sequence ID" value="GAA4762797.1"/>
    <property type="molecule type" value="Genomic_DNA"/>
</dbReference>
<feature type="transmembrane region" description="Helical" evidence="1">
    <location>
        <begin position="6"/>
        <end position="29"/>
    </location>
</feature>
<keyword evidence="3" id="KW-1185">Reference proteome</keyword>
<evidence type="ECO:0000256" key="1">
    <source>
        <dbReference type="SAM" id="Phobius"/>
    </source>
</evidence>
<accession>A0ABP8ZQ74</accession>
<organism evidence="2 3">
    <name type="scientific">Streptomyces sanyensis</name>
    <dbReference type="NCBI Taxonomy" id="568869"/>
    <lineage>
        <taxon>Bacteria</taxon>
        <taxon>Bacillati</taxon>
        <taxon>Actinomycetota</taxon>
        <taxon>Actinomycetes</taxon>
        <taxon>Kitasatosporales</taxon>
        <taxon>Streptomycetaceae</taxon>
        <taxon>Streptomyces</taxon>
    </lineage>
</organism>
<keyword evidence="1" id="KW-1133">Transmembrane helix</keyword>
<dbReference type="RefSeq" id="WP_345608933.1">
    <property type="nucleotide sequence ID" value="NZ_BAABJV010000001.1"/>
</dbReference>
<sequence length="100" mass="10519">MHWLGVLATAVGAAALVLGAAALRSGWTLPWTRGKVLRPQLYGLGGVLFGVACLGQGLFSLGVLPAVSRDVRFYAVFALLLCGLLLIGVSQMPRTARRRG</sequence>
<evidence type="ECO:0000313" key="2">
    <source>
        <dbReference type="EMBL" id="GAA4762797.1"/>
    </source>
</evidence>
<comment type="caution">
    <text evidence="2">The sequence shown here is derived from an EMBL/GenBank/DDBJ whole genome shotgun (WGS) entry which is preliminary data.</text>
</comment>
<evidence type="ECO:0008006" key="4">
    <source>
        <dbReference type="Google" id="ProtNLM"/>
    </source>
</evidence>
<keyword evidence="1" id="KW-0812">Transmembrane</keyword>
<proteinExistence type="predicted"/>
<dbReference type="Proteomes" id="UP001501147">
    <property type="component" value="Unassembled WGS sequence"/>
</dbReference>
<name>A0ABP8ZQ74_9ACTN</name>
<reference evidence="3" key="1">
    <citation type="journal article" date="2019" name="Int. J. Syst. Evol. Microbiol.">
        <title>The Global Catalogue of Microorganisms (GCM) 10K type strain sequencing project: providing services to taxonomists for standard genome sequencing and annotation.</title>
        <authorList>
            <consortium name="The Broad Institute Genomics Platform"/>
            <consortium name="The Broad Institute Genome Sequencing Center for Infectious Disease"/>
            <person name="Wu L."/>
            <person name="Ma J."/>
        </authorList>
    </citation>
    <scope>NUCLEOTIDE SEQUENCE [LARGE SCALE GENOMIC DNA]</scope>
    <source>
        <strain evidence="3">JCM 18324</strain>
    </source>
</reference>